<name>A0A9D3W2U6_9ROSI</name>
<reference evidence="3 4" key="1">
    <citation type="journal article" date="2021" name="Plant Biotechnol. J.">
        <title>Multi-omics assisted identification of the key and species-specific regulatory components of drought-tolerant mechanisms in Gossypium stocksii.</title>
        <authorList>
            <person name="Yu D."/>
            <person name="Ke L."/>
            <person name="Zhang D."/>
            <person name="Wu Y."/>
            <person name="Sun Y."/>
            <person name="Mei J."/>
            <person name="Sun J."/>
            <person name="Sun Y."/>
        </authorList>
    </citation>
    <scope>NUCLEOTIDE SEQUENCE [LARGE SCALE GENOMIC DNA]</scope>
    <source>
        <strain evidence="4">cv. E1</strain>
        <tissue evidence="3">Leaf</tissue>
    </source>
</reference>
<dbReference type="Proteomes" id="UP000828251">
    <property type="component" value="Unassembled WGS sequence"/>
</dbReference>
<evidence type="ECO:0000256" key="1">
    <source>
        <dbReference type="SAM" id="Coils"/>
    </source>
</evidence>
<keyword evidence="1" id="KW-0175">Coiled coil</keyword>
<dbReference type="AlphaFoldDB" id="A0A9D3W2U6"/>
<evidence type="ECO:0000313" key="3">
    <source>
        <dbReference type="EMBL" id="KAH1107303.1"/>
    </source>
</evidence>
<feature type="coiled-coil region" evidence="1">
    <location>
        <begin position="62"/>
        <end position="89"/>
    </location>
</feature>
<feature type="compositionally biased region" description="Basic and acidic residues" evidence="2">
    <location>
        <begin position="34"/>
        <end position="46"/>
    </location>
</feature>
<feature type="compositionally biased region" description="Basic residues" evidence="2">
    <location>
        <begin position="24"/>
        <end position="33"/>
    </location>
</feature>
<feature type="region of interest" description="Disordered" evidence="2">
    <location>
        <begin position="1"/>
        <end position="58"/>
    </location>
</feature>
<evidence type="ECO:0000256" key="2">
    <source>
        <dbReference type="SAM" id="MobiDB-lite"/>
    </source>
</evidence>
<protein>
    <submittedName>
        <fullName evidence="3">Uncharacterized protein</fullName>
    </submittedName>
</protein>
<gene>
    <name evidence="3" type="ORF">J1N35_011071</name>
</gene>
<keyword evidence="4" id="KW-1185">Reference proteome</keyword>
<dbReference type="EMBL" id="JAIQCV010000004">
    <property type="protein sequence ID" value="KAH1107303.1"/>
    <property type="molecule type" value="Genomic_DNA"/>
</dbReference>
<sequence length="114" mass="13141">MDIKVILGKSRTTKSASIVPSKKPVTKKYRKRSRENVDAPIAKESEPPQPKWRSSRKDFQIQRDTENKCKLLESKVESLEKGESSLREQLQSQKLYYGAKLDSLLQSNDEAFKK</sequence>
<comment type="caution">
    <text evidence="3">The sequence shown here is derived from an EMBL/GenBank/DDBJ whole genome shotgun (WGS) entry which is preliminary data.</text>
</comment>
<proteinExistence type="predicted"/>
<accession>A0A9D3W2U6</accession>
<evidence type="ECO:0000313" key="4">
    <source>
        <dbReference type="Proteomes" id="UP000828251"/>
    </source>
</evidence>
<organism evidence="3 4">
    <name type="scientific">Gossypium stocksii</name>
    <dbReference type="NCBI Taxonomy" id="47602"/>
    <lineage>
        <taxon>Eukaryota</taxon>
        <taxon>Viridiplantae</taxon>
        <taxon>Streptophyta</taxon>
        <taxon>Embryophyta</taxon>
        <taxon>Tracheophyta</taxon>
        <taxon>Spermatophyta</taxon>
        <taxon>Magnoliopsida</taxon>
        <taxon>eudicotyledons</taxon>
        <taxon>Gunneridae</taxon>
        <taxon>Pentapetalae</taxon>
        <taxon>rosids</taxon>
        <taxon>malvids</taxon>
        <taxon>Malvales</taxon>
        <taxon>Malvaceae</taxon>
        <taxon>Malvoideae</taxon>
        <taxon>Gossypium</taxon>
    </lineage>
</organism>